<feature type="region of interest" description="Disordered" evidence="1">
    <location>
        <begin position="127"/>
        <end position="147"/>
    </location>
</feature>
<evidence type="ECO:0000259" key="2">
    <source>
        <dbReference type="Pfam" id="PF18347"/>
    </source>
</evidence>
<feature type="compositionally biased region" description="Acidic residues" evidence="1">
    <location>
        <begin position="138"/>
        <end position="147"/>
    </location>
</feature>
<feature type="domain" description="DUF5606" evidence="2">
    <location>
        <begin position="2"/>
        <end position="47"/>
    </location>
</feature>
<dbReference type="Pfam" id="PF21186">
    <property type="entry name" value="DUF6852"/>
    <property type="match status" value="1"/>
</dbReference>
<reference evidence="4 5" key="1">
    <citation type="submission" date="2016-08" db="EMBL/GenBank/DDBJ databases">
        <authorList>
            <person name="Seilhamer J.J."/>
        </authorList>
    </citation>
    <scope>NUCLEOTIDE SEQUENCE [LARGE SCALE GENOMIC DNA]</scope>
    <source>
        <strain evidence="4">M3/6</strain>
    </source>
</reference>
<name>A0A1R3T8E1_9BACT</name>
<proteinExistence type="predicted"/>
<accession>A0A1R3T8E1</accession>
<evidence type="ECO:0000259" key="3">
    <source>
        <dbReference type="Pfam" id="PF21186"/>
    </source>
</evidence>
<dbReference type="RefSeq" id="WP_076930788.1">
    <property type="nucleotide sequence ID" value="NZ_LT605205.1"/>
</dbReference>
<dbReference type="Gene3D" id="1.10.10.1650">
    <property type="match status" value="1"/>
</dbReference>
<dbReference type="AlphaFoldDB" id="A0A1R3T8E1"/>
<feature type="domain" description="DUF6852" evidence="3">
    <location>
        <begin position="50"/>
        <end position="119"/>
    </location>
</feature>
<dbReference type="Gene3D" id="2.30.30.730">
    <property type="match status" value="1"/>
</dbReference>
<dbReference type="InterPro" id="IPR049280">
    <property type="entry name" value="DUF6852"/>
</dbReference>
<protein>
    <submittedName>
        <fullName evidence="4">Uncharacterized protein</fullName>
    </submittedName>
</protein>
<dbReference type="Proteomes" id="UP000187464">
    <property type="component" value="Chromosome I"/>
</dbReference>
<dbReference type="InterPro" id="IPR049282">
    <property type="entry name" value="BVU_3817_N_sf"/>
</dbReference>
<sequence>MLSEILSITGRPGLYKLISTNKNMNIVESLADGKRVPIYAQEKVVALSDVSIYTQSGDTPLREVFKKIKEKEGGKQVSLGSKASGKELFAYLAEVLPDYSRDSVYAGDVKKLISWYNILTEHNIDLKEADKTGVNPSDEPETGEGKE</sequence>
<dbReference type="KEGG" id="psac:PSM36_2050"/>
<organism evidence="4 5">
    <name type="scientific">Proteiniphilum saccharofermentans</name>
    <dbReference type="NCBI Taxonomy" id="1642647"/>
    <lineage>
        <taxon>Bacteria</taxon>
        <taxon>Pseudomonadati</taxon>
        <taxon>Bacteroidota</taxon>
        <taxon>Bacteroidia</taxon>
        <taxon>Bacteroidales</taxon>
        <taxon>Dysgonomonadaceae</taxon>
        <taxon>Proteiniphilum</taxon>
    </lineage>
</organism>
<evidence type="ECO:0000313" key="4">
    <source>
        <dbReference type="EMBL" id="SCD20857.1"/>
    </source>
</evidence>
<dbReference type="STRING" id="1642647.PSM36_2050"/>
<gene>
    <name evidence="4" type="ORF">PSM36_2050</name>
</gene>
<keyword evidence="5" id="KW-1185">Reference proteome</keyword>
<dbReference type="Pfam" id="PF18347">
    <property type="entry name" value="DUF5606"/>
    <property type="match status" value="1"/>
</dbReference>
<dbReference type="EMBL" id="LT605205">
    <property type="protein sequence ID" value="SCD20857.1"/>
    <property type="molecule type" value="Genomic_DNA"/>
</dbReference>
<evidence type="ECO:0000256" key="1">
    <source>
        <dbReference type="SAM" id="MobiDB-lite"/>
    </source>
</evidence>
<dbReference type="InterPro" id="IPR041218">
    <property type="entry name" value="DUF5606"/>
</dbReference>
<dbReference type="InterPro" id="IPR049281">
    <property type="entry name" value="BVU_3817-like_C_sf"/>
</dbReference>
<evidence type="ECO:0000313" key="5">
    <source>
        <dbReference type="Proteomes" id="UP000187464"/>
    </source>
</evidence>